<dbReference type="Proteomes" id="UP001499854">
    <property type="component" value="Unassembled WGS sequence"/>
</dbReference>
<accession>A0ABP5ESX3</accession>
<proteinExistence type="predicted"/>
<feature type="region of interest" description="Disordered" evidence="1">
    <location>
        <begin position="358"/>
        <end position="393"/>
    </location>
</feature>
<protein>
    <submittedName>
        <fullName evidence="2">Uncharacterized protein</fullName>
    </submittedName>
</protein>
<organism evidence="2 3">
    <name type="scientific">Catenulispora subtropica</name>
    <dbReference type="NCBI Taxonomy" id="450798"/>
    <lineage>
        <taxon>Bacteria</taxon>
        <taxon>Bacillati</taxon>
        <taxon>Actinomycetota</taxon>
        <taxon>Actinomycetes</taxon>
        <taxon>Catenulisporales</taxon>
        <taxon>Catenulisporaceae</taxon>
        <taxon>Catenulispora</taxon>
    </lineage>
</organism>
<evidence type="ECO:0000256" key="1">
    <source>
        <dbReference type="SAM" id="MobiDB-lite"/>
    </source>
</evidence>
<evidence type="ECO:0000313" key="3">
    <source>
        <dbReference type="Proteomes" id="UP001499854"/>
    </source>
</evidence>
<name>A0ABP5ESX3_9ACTN</name>
<keyword evidence="3" id="KW-1185">Reference proteome</keyword>
<evidence type="ECO:0000313" key="2">
    <source>
        <dbReference type="EMBL" id="GAA2004306.1"/>
    </source>
</evidence>
<comment type="caution">
    <text evidence="2">The sequence shown here is derived from an EMBL/GenBank/DDBJ whole genome shotgun (WGS) entry which is preliminary data.</text>
</comment>
<sequence length="393" mass="42421">MPAPDPSDCRSTAVPSNRDVAEAQEELTTRRTVRSKALRTDAAKLIDHLATEPRIIIVSPSASEIARWREIAACARRLQLPPAGHRLTARVTADKNLLICLQAEASAGTPAVLTPELPDVPLPEPGAELHPAAVAALQLPQRMRVCPNCAPRAAQILSALAFAAIRLGHTAEAAADGSNAVVTLTVVDCRYDVTIVEDFETAPAARAPKYTWQRVTDFDQAPTGRLSLVIVWRTDRAGGRSTWGDRKRWRLEDKLPEVLAEMLRGSAAAQQAKVIAEQAAAERRASWEAAMLDARARFAQAHRAEVLRSQVQAWRLAGDIAAFCDAAEHAAASDPQRAASAAPWLAWARDYAAGLDPTCRPLAMPPDPDPQPSQLQPYLGNLSAYGPESSYRG</sequence>
<dbReference type="EMBL" id="BAAAQM010000081">
    <property type="protein sequence ID" value="GAA2004306.1"/>
    <property type="molecule type" value="Genomic_DNA"/>
</dbReference>
<reference evidence="3" key="1">
    <citation type="journal article" date="2019" name="Int. J. Syst. Evol. Microbiol.">
        <title>The Global Catalogue of Microorganisms (GCM) 10K type strain sequencing project: providing services to taxonomists for standard genome sequencing and annotation.</title>
        <authorList>
            <consortium name="The Broad Institute Genomics Platform"/>
            <consortium name="The Broad Institute Genome Sequencing Center for Infectious Disease"/>
            <person name="Wu L."/>
            <person name="Ma J."/>
        </authorList>
    </citation>
    <scope>NUCLEOTIDE SEQUENCE [LARGE SCALE GENOMIC DNA]</scope>
    <source>
        <strain evidence="3">JCM 16013</strain>
    </source>
</reference>
<feature type="region of interest" description="Disordered" evidence="1">
    <location>
        <begin position="1"/>
        <end position="28"/>
    </location>
</feature>
<dbReference type="RefSeq" id="WP_344662735.1">
    <property type="nucleotide sequence ID" value="NZ_BAAAQM010000081.1"/>
</dbReference>
<gene>
    <name evidence="2" type="ORF">GCM10009838_83140</name>
</gene>